<reference evidence="7" key="1">
    <citation type="journal article" date="2019" name="Int. J. Syst. Evol. Microbiol.">
        <title>The Global Catalogue of Microorganisms (GCM) 10K type strain sequencing project: providing services to taxonomists for standard genome sequencing and annotation.</title>
        <authorList>
            <consortium name="The Broad Institute Genomics Platform"/>
            <consortium name="The Broad Institute Genome Sequencing Center for Infectious Disease"/>
            <person name="Wu L."/>
            <person name="Ma J."/>
        </authorList>
    </citation>
    <scope>NUCLEOTIDE SEQUENCE [LARGE SCALE GENOMIC DNA]</scope>
    <source>
        <strain evidence="7">CGMCC 1.7003</strain>
    </source>
</reference>
<proteinExistence type="predicted"/>
<organism evidence="6 7">
    <name type="scientific">Alishewanella longhuensis</name>
    <dbReference type="NCBI Taxonomy" id="1091037"/>
    <lineage>
        <taxon>Bacteria</taxon>
        <taxon>Pseudomonadati</taxon>
        <taxon>Pseudomonadota</taxon>
        <taxon>Gammaproteobacteria</taxon>
        <taxon>Alteromonadales</taxon>
        <taxon>Alteromonadaceae</taxon>
        <taxon>Alishewanella</taxon>
    </lineage>
</organism>
<dbReference type="Pfam" id="PF00015">
    <property type="entry name" value="MCPsignal"/>
    <property type="match status" value="1"/>
</dbReference>
<dbReference type="EMBL" id="BNAO01000002">
    <property type="protein sequence ID" value="GHG63425.1"/>
    <property type="molecule type" value="Genomic_DNA"/>
</dbReference>
<feature type="transmembrane region" description="Helical" evidence="4">
    <location>
        <begin position="12"/>
        <end position="31"/>
    </location>
</feature>
<dbReference type="RefSeq" id="WP_229833430.1">
    <property type="nucleotide sequence ID" value="NZ_BNAO01000002.1"/>
</dbReference>
<dbReference type="SMART" id="SM00283">
    <property type="entry name" value="MA"/>
    <property type="match status" value="1"/>
</dbReference>
<keyword evidence="2 3" id="KW-0807">Transducer</keyword>
<name>A0ABQ3L033_9ALTE</name>
<dbReference type="PROSITE" id="PS50111">
    <property type="entry name" value="CHEMOTAXIS_TRANSDUC_2"/>
    <property type="match status" value="1"/>
</dbReference>
<evidence type="ECO:0000256" key="4">
    <source>
        <dbReference type="SAM" id="Phobius"/>
    </source>
</evidence>
<accession>A0ABQ3L033</accession>
<evidence type="ECO:0000256" key="3">
    <source>
        <dbReference type="PROSITE-ProRule" id="PRU00284"/>
    </source>
</evidence>
<dbReference type="InterPro" id="IPR004089">
    <property type="entry name" value="MCPsignal_dom"/>
</dbReference>
<evidence type="ECO:0000256" key="1">
    <source>
        <dbReference type="ARBA" id="ARBA00004370"/>
    </source>
</evidence>
<keyword evidence="4" id="KW-1133">Transmembrane helix</keyword>
<dbReference type="PANTHER" id="PTHR32089:SF112">
    <property type="entry name" value="LYSOZYME-LIKE PROTEIN-RELATED"/>
    <property type="match status" value="1"/>
</dbReference>
<evidence type="ECO:0000313" key="7">
    <source>
        <dbReference type="Proteomes" id="UP000659697"/>
    </source>
</evidence>
<keyword evidence="7" id="KW-1185">Reference proteome</keyword>
<evidence type="ECO:0000256" key="2">
    <source>
        <dbReference type="ARBA" id="ARBA00023224"/>
    </source>
</evidence>
<protein>
    <submittedName>
        <fullName evidence="6">Methyl-accepting chemotaxis protein</fullName>
    </submittedName>
</protein>
<dbReference type="PANTHER" id="PTHR32089">
    <property type="entry name" value="METHYL-ACCEPTING CHEMOTAXIS PROTEIN MCPB"/>
    <property type="match status" value="1"/>
</dbReference>
<evidence type="ECO:0000259" key="5">
    <source>
        <dbReference type="PROSITE" id="PS50111"/>
    </source>
</evidence>
<dbReference type="SUPFAM" id="SSF58104">
    <property type="entry name" value="Methyl-accepting chemotaxis protein (MCP) signaling domain"/>
    <property type="match status" value="1"/>
</dbReference>
<comment type="caution">
    <text evidence="6">The sequence shown here is derived from an EMBL/GenBank/DDBJ whole genome shotgun (WGS) entry which is preliminary data.</text>
</comment>
<evidence type="ECO:0000313" key="6">
    <source>
        <dbReference type="EMBL" id="GHG63425.1"/>
    </source>
</evidence>
<dbReference type="Proteomes" id="UP000659697">
    <property type="component" value="Unassembled WGS sequence"/>
</dbReference>
<feature type="transmembrane region" description="Helical" evidence="4">
    <location>
        <begin position="37"/>
        <end position="55"/>
    </location>
</feature>
<gene>
    <name evidence="6" type="ORF">GCM10010919_09110</name>
</gene>
<dbReference type="Gene3D" id="1.10.287.950">
    <property type="entry name" value="Methyl-accepting chemotaxis protein"/>
    <property type="match status" value="1"/>
</dbReference>
<keyword evidence="4" id="KW-0472">Membrane</keyword>
<feature type="domain" description="Methyl-accepting transducer" evidence="5">
    <location>
        <begin position="108"/>
        <end position="320"/>
    </location>
</feature>
<comment type="subcellular location">
    <subcellularLocation>
        <location evidence="1">Membrane</location>
    </subcellularLocation>
</comment>
<sequence>MTTFDDFPTFKLNSLIALPLLVAAVVLPLLLAQGGAWVGLIGLLLLCSALYGWWLRRTFLLRLQALQRQMIEQRDAHQQTLNPYQQACMDVGALLLPVWQQQIESARQQTEQAITTLAQQFTNLSLNVGHSMTMSTQVADSLQGGLGNTFSQVEVDLETVVSSLKKALQDRDGLLNQIDGLDSFVDELNAMAKDVAEIAGKTNLLALNAAIEAARAGVHGRGFAVVADEVRKLSSLSADTGGRISKKVRFIGDAIRAAVNAAQASRGRDGAAVQTSEATIQKVLQQFREQAMSMLGTAESLRQSNAEVQAEVDASIVQLQFQDRVSQMLCHVNDSIRGMTERMGSGHAEDLDIALALQELEASYAMTEERDNHARRSSKPLASADITFF</sequence>
<keyword evidence="4" id="KW-0812">Transmembrane</keyword>